<dbReference type="EMBL" id="JADGMS010000010">
    <property type="protein sequence ID" value="KAF9673265.1"/>
    <property type="molecule type" value="Genomic_DNA"/>
</dbReference>
<keyword evidence="2" id="KW-1185">Reference proteome</keyword>
<evidence type="ECO:0000313" key="2">
    <source>
        <dbReference type="Proteomes" id="UP000657918"/>
    </source>
</evidence>
<protein>
    <submittedName>
        <fullName evidence="1">Uncharacterized protein</fullName>
    </submittedName>
</protein>
<accession>A0A835MPS3</accession>
<dbReference type="AlphaFoldDB" id="A0A835MPS3"/>
<name>A0A835MPS3_9ROSI</name>
<dbReference type="PANTHER" id="PTHR33484">
    <property type="entry name" value="BNAC07G33360D PROTEIN"/>
    <property type="match status" value="1"/>
</dbReference>
<reference evidence="1 2" key="1">
    <citation type="submission" date="2020-10" db="EMBL/GenBank/DDBJ databases">
        <title>Plant Genome Project.</title>
        <authorList>
            <person name="Zhang R.-G."/>
        </authorList>
    </citation>
    <scope>NUCLEOTIDE SEQUENCE [LARGE SCALE GENOMIC DNA]</scope>
    <source>
        <strain evidence="1">FAFU-HL-1</strain>
        <tissue evidence="1">Leaf</tissue>
    </source>
</reference>
<dbReference type="Proteomes" id="UP000657918">
    <property type="component" value="Unassembled WGS sequence"/>
</dbReference>
<evidence type="ECO:0000313" key="1">
    <source>
        <dbReference type="EMBL" id="KAF9673265.1"/>
    </source>
</evidence>
<gene>
    <name evidence="1" type="ORF">SADUNF_Sadunf10G0006300</name>
</gene>
<proteinExistence type="predicted"/>
<organism evidence="1 2">
    <name type="scientific">Salix dunnii</name>
    <dbReference type="NCBI Taxonomy" id="1413687"/>
    <lineage>
        <taxon>Eukaryota</taxon>
        <taxon>Viridiplantae</taxon>
        <taxon>Streptophyta</taxon>
        <taxon>Embryophyta</taxon>
        <taxon>Tracheophyta</taxon>
        <taxon>Spermatophyta</taxon>
        <taxon>Magnoliopsida</taxon>
        <taxon>eudicotyledons</taxon>
        <taxon>Gunneridae</taxon>
        <taxon>Pentapetalae</taxon>
        <taxon>rosids</taxon>
        <taxon>fabids</taxon>
        <taxon>Malpighiales</taxon>
        <taxon>Salicaceae</taxon>
        <taxon>Saliceae</taxon>
        <taxon>Salix</taxon>
    </lineage>
</organism>
<dbReference type="PANTHER" id="PTHR33484:SF3">
    <property type="entry name" value="HYDROXYPROLINE-RICH GLYCOPROTEIN FAMILY PROTEIN"/>
    <property type="match status" value="1"/>
</dbReference>
<sequence>MSRQADRLARIGMEGFAAIDEQLGRAKWRPPAPKVPYVPQTNQIPATKVIDSSEAARCYNGKVYINYPKGKPVLIGLEGFALIDEWHGCPRRASPAQEHRQERYDYREIQVPMTKKNVINNKEAAKRYGGVTDRLARIGLEGFAAIDELFGQAKGRPPVRKVPNYYVVHQVNKIPATEVINSKEAAQRYKGKVYTDYRGKPGNKIPATEVIDSNEAAQRYKGKVHTDYRGKPKDRLARIGLEGFAAIDELFGQAKGRRKVPVYYVVHQLNKATEVINSKEAAERYKGKNKGKML</sequence>
<comment type="caution">
    <text evidence="1">The sequence shown here is derived from an EMBL/GenBank/DDBJ whole genome shotgun (WGS) entry which is preliminary data.</text>
</comment>
<dbReference type="OrthoDB" id="1660139at2759"/>